<dbReference type="EMBL" id="CP000053">
    <property type="protein sequence ID" value="AAY61669.1"/>
    <property type="molecule type" value="Genomic_DNA"/>
</dbReference>
<accession>Q4ULA4</accession>
<name>Q4ULA4_RICFE</name>
<organism evidence="1 2">
    <name type="scientific">Rickettsia felis (strain ATCC VR-1525 / URRWXCal2)</name>
    <name type="common">Rickettsia azadi</name>
    <dbReference type="NCBI Taxonomy" id="315456"/>
    <lineage>
        <taxon>Bacteria</taxon>
        <taxon>Pseudomonadati</taxon>
        <taxon>Pseudomonadota</taxon>
        <taxon>Alphaproteobacteria</taxon>
        <taxon>Rickettsiales</taxon>
        <taxon>Rickettsiaceae</taxon>
        <taxon>Rickettsieae</taxon>
        <taxon>Rickettsia</taxon>
        <taxon>spotted fever group</taxon>
    </lineage>
</organism>
<reference evidence="1 2" key="1">
    <citation type="journal article" date="2005" name="PLoS Biol.">
        <title>The genome sequence of Rickettsia felis identifies the first putative conjugative plasmid in an obligate intracellular parasite.</title>
        <authorList>
            <person name="Ogata H."/>
            <person name="Renesto P."/>
            <person name="Audic S."/>
            <person name="Robert C."/>
            <person name="Blanc G."/>
            <person name="Fournier P.E."/>
            <person name="Parinello H."/>
            <person name="Claverie J.M."/>
            <person name="Raoult D."/>
        </authorList>
    </citation>
    <scope>NUCLEOTIDE SEQUENCE [LARGE SCALE GENOMIC DNA]</scope>
    <source>
        <strain evidence="2">ATCC VR-1525 / URRWXCal2</strain>
    </source>
</reference>
<evidence type="ECO:0000313" key="1">
    <source>
        <dbReference type="EMBL" id="AAY61669.1"/>
    </source>
</evidence>
<dbReference type="HOGENOM" id="CLU_2425007_0_0_5"/>
<sequence length="91" mass="10367">MHLKLKIASSIQIINNFLIEEYMKTILLVALLSSQYMGDNSNTLGIRTALSEGYEKEGFTVENVEINIEELENAQINTNQAEKQVIYRCRA</sequence>
<dbReference type="Proteomes" id="UP000008548">
    <property type="component" value="Chromosome"/>
</dbReference>
<dbReference type="KEGG" id="rfe:RF_0818"/>
<gene>
    <name evidence="1" type="ordered locus">RF_0818</name>
</gene>
<keyword evidence="2" id="KW-1185">Reference proteome</keyword>
<evidence type="ECO:0000313" key="2">
    <source>
        <dbReference type="Proteomes" id="UP000008548"/>
    </source>
</evidence>
<proteinExistence type="predicted"/>
<dbReference type="AlphaFoldDB" id="Q4ULA4"/>
<dbReference type="STRING" id="315456.RF_0818"/>
<protein>
    <submittedName>
        <fullName evidence="1">Uncharacterized protein</fullName>
    </submittedName>
</protein>